<evidence type="ECO:0000313" key="11">
    <source>
        <dbReference type="EMBL" id="MFC0323716.1"/>
    </source>
</evidence>
<sequence length="455" mass="53677">MKNRFIFSLTALLSISVQTNSFASTEKIQNTNTDFWFNQFKNNKILTEKGLNLAVQERNSDLINKFLPLYLIFPETDKSLILFAESILAQNNLDYNRAINLLRQILAINPKLNPVRIELAKVLFLNQQNNEAQAQFELVKSDNLPPAIEQLIDLYLEAIQQRNRWYSRFNAYYTQTNNINNVSSDMNIEDTGFQKNSSMLPQSAHGLAFSGSVGKDFNLIQAHYLALENSLNGKYYWDQHDYTDIQNRLSLGYKHKNAIQQFSVLPFYQWRWVGNHRYQQSNGLTLEWSRWLSNHFQLSNTFEYAKNYYLQNRDLDGHSQLFSTTLLWLPKSTQFFYIGIDALRENTQVKQYSYHTQSLRLGWKQEWSFGISSQINFSIAKRKYQDQAILGGILPLNKIRQDNIYQSSLTLWKRDWQWWNITPKLQFNWKQQMSNLPSLYSYTDKNINLLLEKSF</sequence>
<evidence type="ECO:0000256" key="2">
    <source>
        <dbReference type="ARBA" id="ARBA00022452"/>
    </source>
</evidence>
<dbReference type="EMBL" id="JBHLWA010000041">
    <property type="protein sequence ID" value="MFC0323716.1"/>
    <property type="molecule type" value="Genomic_DNA"/>
</dbReference>
<reference evidence="11 12" key="1">
    <citation type="submission" date="2024-09" db="EMBL/GenBank/DDBJ databases">
        <authorList>
            <person name="Sun Q."/>
            <person name="Mori K."/>
        </authorList>
    </citation>
    <scope>NUCLEOTIDE SEQUENCE [LARGE SCALE GENOMIC DNA]</scope>
    <source>
        <strain evidence="11 12">CCM 7538</strain>
    </source>
</reference>
<dbReference type="InterPro" id="IPR011990">
    <property type="entry name" value="TPR-like_helical_dom_sf"/>
</dbReference>
<feature type="chain" id="PRO_5045651724" evidence="8">
    <location>
        <begin position="24"/>
        <end position="455"/>
    </location>
</feature>
<evidence type="ECO:0000256" key="4">
    <source>
        <dbReference type="ARBA" id="ARBA00022729"/>
    </source>
</evidence>
<dbReference type="InterPro" id="IPR057556">
    <property type="entry name" value="TPR_Slam"/>
</dbReference>
<dbReference type="Gene3D" id="1.25.40.10">
    <property type="entry name" value="Tetratricopeptide repeat domain"/>
    <property type="match status" value="1"/>
</dbReference>
<keyword evidence="11" id="KW-0449">Lipoprotein</keyword>
<evidence type="ECO:0000256" key="1">
    <source>
        <dbReference type="ARBA" id="ARBA00004571"/>
    </source>
</evidence>
<dbReference type="InterPro" id="IPR007655">
    <property type="entry name" value="Slam_C"/>
</dbReference>
<keyword evidence="6" id="KW-0998">Cell outer membrane</keyword>
<evidence type="ECO:0000256" key="7">
    <source>
        <dbReference type="ARBA" id="ARBA00023609"/>
    </source>
</evidence>
<keyword evidence="12" id="KW-1185">Reference proteome</keyword>
<evidence type="ECO:0000256" key="8">
    <source>
        <dbReference type="SAM" id="SignalP"/>
    </source>
</evidence>
<dbReference type="Pfam" id="PF24575">
    <property type="entry name" value="TPR_Slam"/>
    <property type="match status" value="1"/>
</dbReference>
<keyword evidence="2" id="KW-1134">Transmembrane beta strand</keyword>
<keyword evidence="3" id="KW-0812">Transmembrane</keyword>
<name>A0ABV6HXY3_9PAST</name>
<feature type="signal peptide" evidence="8">
    <location>
        <begin position="1"/>
        <end position="23"/>
    </location>
</feature>
<evidence type="ECO:0000256" key="3">
    <source>
        <dbReference type="ARBA" id="ARBA00022692"/>
    </source>
</evidence>
<evidence type="ECO:0000256" key="6">
    <source>
        <dbReference type="ARBA" id="ARBA00023237"/>
    </source>
</evidence>
<comment type="caution">
    <text evidence="11">The sequence shown here is derived from an EMBL/GenBank/DDBJ whole genome shotgun (WGS) entry which is preliminary data.</text>
</comment>
<comment type="subcellular location">
    <subcellularLocation>
        <location evidence="1">Cell outer membrane</location>
        <topology evidence="1">Multi-pass membrane protein</topology>
    </subcellularLocation>
</comment>
<organism evidence="11 12">
    <name type="scientific">Gallibacterium melopsittaci</name>
    <dbReference type="NCBI Taxonomy" id="516063"/>
    <lineage>
        <taxon>Bacteria</taxon>
        <taxon>Pseudomonadati</taxon>
        <taxon>Pseudomonadota</taxon>
        <taxon>Gammaproteobacteria</taxon>
        <taxon>Pasteurellales</taxon>
        <taxon>Pasteurellaceae</taxon>
        <taxon>Gallibacterium</taxon>
    </lineage>
</organism>
<dbReference type="RefSeq" id="WP_382375522.1">
    <property type="nucleotide sequence ID" value="NZ_JBHLWA010000041.1"/>
</dbReference>
<evidence type="ECO:0000313" key="12">
    <source>
        <dbReference type="Proteomes" id="UP001589769"/>
    </source>
</evidence>
<accession>A0ABV6HXY3</accession>
<dbReference type="SUPFAM" id="SSF48452">
    <property type="entry name" value="TPR-like"/>
    <property type="match status" value="1"/>
</dbReference>
<evidence type="ECO:0000259" key="10">
    <source>
        <dbReference type="Pfam" id="PF24575"/>
    </source>
</evidence>
<keyword evidence="5" id="KW-0472">Membrane</keyword>
<dbReference type="Pfam" id="PF04575">
    <property type="entry name" value="SlipAM"/>
    <property type="match status" value="1"/>
</dbReference>
<feature type="domain" description="Surface lipoprotein assembly modifier C-terminal" evidence="9">
    <location>
        <begin position="165"/>
        <end position="455"/>
    </location>
</feature>
<comment type="similarity">
    <text evidence="7">Belongs to the Slam family.</text>
</comment>
<evidence type="ECO:0000259" key="9">
    <source>
        <dbReference type="Pfam" id="PF04575"/>
    </source>
</evidence>
<gene>
    <name evidence="11" type="ORF">ACFFHT_09155</name>
</gene>
<evidence type="ECO:0000256" key="5">
    <source>
        <dbReference type="ARBA" id="ARBA00023136"/>
    </source>
</evidence>
<protein>
    <submittedName>
        <fullName evidence="11">Surface lipoprotein assembly modifier</fullName>
    </submittedName>
</protein>
<proteinExistence type="inferred from homology"/>
<keyword evidence="4 8" id="KW-0732">Signal</keyword>
<feature type="domain" description="Surface lipoprotein assembly modifier N-terminal TPR repeats region" evidence="10">
    <location>
        <begin position="39"/>
        <end position="136"/>
    </location>
</feature>
<dbReference type="Proteomes" id="UP001589769">
    <property type="component" value="Unassembled WGS sequence"/>
</dbReference>